<dbReference type="EMBL" id="CP005711">
    <property type="protein sequence ID" value="AHH13102.1"/>
    <property type="molecule type" value="Genomic_DNA"/>
</dbReference>
<protein>
    <submittedName>
        <fullName evidence="2">Putative adenine deaminase</fullName>
        <ecNumber evidence="2">3.5.4.2</ecNumber>
    </submittedName>
</protein>
<geneLocation type="plasmid" evidence="2">
    <name>unnamed</name>
</geneLocation>
<dbReference type="AlphaFoldDB" id="W5T1P8"/>
<keyword evidence="2" id="KW-0378">Hydrolase</keyword>
<evidence type="ECO:0000313" key="2">
    <source>
        <dbReference type="EMBL" id="AHH13102.1"/>
    </source>
</evidence>
<sequence>MKIAVINRYNNHNKVSIAFIKNFRLKNGATGSTVVHNPHNIIVLDTSYEYLCKTANLIIENNEGLCALNNKDTLMLNLPIAGLMNMLMPKAVALKYIQLNNFCRDVLNSNLDFPLMTLSFMPLTVVLT</sequence>
<dbReference type="Pfam" id="PF13382">
    <property type="entry name" value="Adenine_deam_C"/>
    <property type="match status" value="1"/>
</dbReference>
<evidence type="ECO:0000259" key="1">
    <source>
        <dbReference type="Pfam" id="PF13382"/>
    </source>
</evidence>
<dbReference type="RefSeq" id="WP_025407030.1">
    <property type="nucleotide sequence ID" value="NZ_CP005711.1"/>
</dbReference>
<dbReference type="EC" id="3.5.4.2" evidence="2"/>
<name>W5T1P8_BORHE</name>
<keyword evidence="2" id="KW-0614">Plasmid</keyword>
<accession>W5T1P8</accession>
<proteinExistence type="predicted"/>
<organism evidence="2">
    <name type="scientific">Borrelia hermsii YBT</name>
    <dbReference type="NCBI Taxonomy" id="1313295"/>
    <lineage>
        <taxon>Bacteria</taxon>
        <taxon>Pseudomonadati</taxon>
        <taxon>Spirochaetota</taxon>
        <taxon>Spirochaetia</taxon>
        <taxon>Spirochaetales</taxon>
        <taxon>Borreliaceae</taxon>
        <taxon>Borrelia</taxon>
    </lineage>
</organism>
<dbReference type="InterPro" id="IPR026912">
    <property type="entry name" value="Adenine_deam_C"/>
</dbReference>
<reference evidence="2" key="1">
    <citation type="submission" date="2013-04" db="EMBL/GenBank/DDBJ databases">
        <title>Comparative Genomics of Relapsing Fever Spirochetes.</title>
        <authorList>
            <person name="Schwan T.G."/>
            <person name="Raffel S.J."/>
            <person name="Porcella S.F."/>
            <person name="Martens C.A."/>
            <person name="Bruno D.P."/>
            <person name="Ricklefs S.M."/>
            <person name="Barbian K.B."/>
        </authorList>
    </citation>
    <scope>NUCLEOTIDE SEQUENCE</scope>
    <source>
        <strain evidence="2">YBT</strain>
        <plasmid evidence="2">unnamed</plasmid>
    </source>
</reference>
<dbReference type="GO" id="GO:0000034">
    <property type="term" value="F:adenine deaminase activity"/>
    <property type="evidence" value="ECO:0007669"/>
    <property type="project" value="UniProtKB-EC"/>
</dbReference>
<dbReference type="HOGENOM" id="CLU_1955379_0_0_12"/>
<feature type="domain" description="Adenine deaminase C-terminal" evidence="1">
    <location>
        <begin position="1"/>
        <end position="126"/>
    </location>
</feature>
<gene>
    <name evidence="2" type="ORF">BHO_0900033</name>
</gene>